<evidence type="ECO:0000259" key="2">
    <source>
        <dbReference type="PROSITE" id="PS50966"/>
    </source>
</evidence>
<name>A0A444L585_METS7</name>
<evidence type="ECO:0000313" key="3">
    <source>
        <dbReference type="EMBL" id="RWX72733.1"/>
    </source>
</evidence>
<reference evidence="3 4" key="1">
    <citation type="submission" date="2018-12" db="EMBL/GenBank/DDBJ databases">
        <title>The complete genome of the methanogenic archaea of the candidate phylum Verstraetearchaeota, obtained from the metagenome of underground thermal water.</title>
        <authorList>
            <person name="Kadnikov V.V."/>
            <person name="Mardanov A.V."/>
            <person name="Beletsky A.V."/>
            <person name="Karnachuk O.V."/>
            <person name="Ravin N.V."/>
        </authorList>
    </citation>
    <scope>NUCLEOTIDE SEQUENCE [LARGE SCALE GENOMIC DNA]</scope>
    <source>
        <strain evidence="3">Ch88</strain>
    </source>
</reference>
<accession>A0A444L585</accession>
<protein>
    <recommendedName>
        <fullName evidence="2">SWIM-type domain-containing protein</fullName>
    </recommendedName>
</protein>
<sequence length="125" mass="14756">MEELDRAFLEKLLGTKDQDVLEGYKPKIVKAIEAVENYAVKRYRFKPSMRTVWIVVGKEREYHVIPGLYCQCDDFYINVVIKKKARACYHMIAQALAEERGIFESYELLDSDFIRLNKEWKGQTL</sequence>
<evidence type="ECO:0000256" key="1">
    <source>
        <dbReference type="PROSITE-ProRule" id="PRU00325"/>
    </source>
</evidence>
<organism evidence="3 4">
    <name type="scientific">Methanosuratincola subterraneus</name>
    <dbReference type="NCBI Taxonomy" id="2593994"/>
    <lineage>
        <taxon>Archaea</taxon>
        <taxon>Thermoproteota</taxon>
        <taxon>Methanosuratincolia</taxon>
        <taxon>Candidatus Methanomethylicales</taxon>
        <taxon>Candidatus Methanomethylicaceae</taxon>
        <taxon>Candidatus Methanosuratincola (ex Vanwonterghem et al. 2016)</taxon>
    </lineage>
</organism>
<proteinExistence type="predicted"/>
<dbReference type="PANTHER" id="PTHR28498:SF1">
    <property type="entry name" value="ZINC FINGER SWIM DOMAIN-CONTAINING PROTEIN 7"/>
    <property type="match status" value="1"/>
</dbReference>
<dbReference type="PANTHER" id="PTHR28498">
    <property type="entry name" value="ZINC FINGER SWIM DOMAIN-CONTAINING PROTEIN 7"/>
    <property type="match status" value="1"/>
</dbReference>
<dbReference type="GO" id="GO:0008270">
    <property type="term" value="F:zinc ion binding"/>
    <property type="evidence" value="ECO:0007669"/>
    <property type="project" value="UniProtKB-KW"/>
</dbReference>
<dbReference type="PROSITE" id="PS50966">
    <property type="entry name" value="ZF_SWIM"/>
    <property type="match status" value="1"/>
</dbReference>
<evidence type="ECO:0000313" key="4">
    <source>
        <dbReference type="Proteomes" id="UP000288215"/>
    </source>
</evidence>
<keyword evidence="1" id="KW-0862">Zinc</keyword>
<dbReference type="EMBL" id="RXGA01000004">
    <property type="protein sequence ID" value="RWX72733.1"/>
    <property type="molecule type" value="Genomic_DNA"/>
</dbReference>
<dbReference type="AlphaFoldDB" id="A0A444L585"/>
<comment type="caution">
    <text evidence="3">The sequence shown here is derived from an EMBL/GenBank/DDBJ whole genome shotgun (WGS) entry which is preliminary data.</text>
</comment>
<dbReference type="Proteomes" id="UP000288215">
    <property type="component" value="Unassembled WGS sequence"/>
</dbReference>
<dbReference type="GO" id="GO:0000724">
    <property type="term" value="P:double-strand break repair via homologous recombination"/>
    <property type="evidence" value="ECO:0007669"/>
    <property type="project" value="TreeGrafter"/>
</dbReference>
<gene>
    <name evidence="3" type="ORF">Metus_1592</name>
</gene>
<feature type="domain" description="SWIM-type" evidence="2">
    <location>
        <begin position="62"/>
        <end position="99"/>
    </location>
</feature>
<keyword evidence="1" id="KW-0479">Metal-binding</keyword>
<dbReference type="InterPro" id="IPR007527">
    <property type="entry name" value="Znf_SWIM"/>
</dbReference>
<keyword evidence="1" id="KW-0863">Zinc-finger</keyword>